<name>A0ABR6CHX4_9HYPH</name>
<dbReference type="PIRSF" id="PIRSF006060">
    <property type="entry name" value="AA_transporter"/>
    <property type="match status" value="1"/>
</dbReference>
<comment type="subcellular location">
    <subcellularLocation>
        <location evidence="1">Cell membrane</location>
        <topology evidence="1">Multi-pass membrane protein</topology>
    </subcellularLocation>
</comment>
<feature type="transmembrane region" description="Helical" evidence="6">
    <location>
        <begin position="118"/>
        <end position="141"/>
    </location>
</feature>
<dbReference type="InterPro" id="IPR050367">
    <property type="entry name" value="APC_superfamily"/>
</dbReference>
<feature type="transmembrane region" description="Helical" evidence="6">
    <location>
        <begin position="383"/>
        <end position="403"/>
    </location>
</feature>
<evidence type="ECO:0000313" key="7">
    <source>
        <dbReference type="EMBL" id="MBA9024668.1"/>
    </source>
</evidence>
<feature type="transmembrane region" description="Helical" evidence="6">
    <location>
        <begin position="339"/>
        <end position="362"/>
    </location>
</feature>
<reference evidence="7 8" key="1">
    <citation type="submission" date="2020-08" db="EMBL/GenBank/DDBJ databases">
        <title>Genomic Encyclopedia of Type Strains, Phase IV (KMG-IV): sequencing the most valuable type-strain genomes for metagenomic binning, comparative biology and taxonomic classification.</title>
        <authorList>
            <person name="Goeker M."/>
        </authorList>
    </citation>
    <scope>NUCLEOTIDE SEQUENCE [LARGE SCALE GENOMIC DNA]</scope>
    <source>
        <strain evidence="7 8">DSM 17455</strain>
    </source>
</reference>
<dbReference type="PANTHER" id="PTHR42770:SF11">
    <property type="entry name" value="INNER MEMBRANE TRANSPORT PROTEIN YBAT"/>
    <property type="match status" value="1"/>
</dbReference>
<feature type="transmembrane region" description="Helical" evidence="6">
    <location>
        <begin position="198"/>
        <end position="218"/>
    </location>
</feature>
<evidence type="ECO:0000256" key="2">
    <source>
        <dbReference type="ARBA" id="ARBA00022475"/>
    </source>
</evidence>
<feature type="transmembrane region" description="Helical" evidence="6">
    <location>
        <begin position="36"/>
        <end position="57"/>
    </location>
</feature>
<feature type="transmembrane region" description="Helical" evidence="6">
    <location>
        <begin position="476"/>
        <end position="494"/>
    </location>
</feature>
<dbReference type="InterPro" id="IPR002293">
    <property type="entry name" value="AA/rel_permease1"/>
</dbReference>
<feature type="transmembrane region" description="Helical" evidence="6">
    <location>
        <begin position="64"/>
        <end position="81"/>
    </location>
</feature>
<feature type="transmembrane region" description="Helical" evidence="6">
    <location>
        <begin position="247"/>
        <end position="267"/>
    </location>
</feature>
<organism evidence="7 8">
    <name type="scientific">Aminobacter ciceronei</name>
    <dbReference type="NCBI Taxonomy" id="150723"/>
    <lineage>
        <taxon>Bacteria</taxon>
        <taxon>Pseudomonadati</taxon>
        <taxon>Pseudomonadota</taxon>
        <taxon>Alphaproteobacteria</taxon>
        <taxon>Hyphomicrobiales</taxon>
        <taxon>Phyllobacteriaceae</taxon>
        <taxon>Aminobacter</taxon>
    </lineage>
</organism>
<evidence type="ECO:0000256" key="5">
    <source>
        <dbReference type="ARBA" id="ARBA00023136"/>
    </source>
</evidence>
<sequence length="549" mass="60061">MEAGTQEFSMPGTPALIATHEAPSYSLQRTLDWTHAFWFAAGTPVLVLFSIGAVASAMGNISPLVWIVSMFIGFIQCFTYAEISGLFPNKSGGASVYGAMAWVRYGKMLGPISVWTNWFSWSPVLAVGSGLAAGYVLQMLFPADAAIRTWSITLLDLSYIKSGLHLRINSTFLLGMLLMLTVFAIQHRGVLNAAKVQMAVAVAVLVPLFLIGIVPLFTGDVHSSNFLPFVPLTQDALGQPAAGTWNMVGYTTFAAGLLLAAWSTYPFETAVCYVREFKNPGYDTVRALVYSGLLCILFYTVVPIAFQGYLGLDGMLDPGIYDGTGVGRVMAQMVGAGPVLANIIMTMLILSVCLVIMTAMAGSSRTLYQGSHDGWLPKYLSRLNSHGAPVAAMWTDLIFNAFLLMLSDYVFLIVLANTTYMIFVFLNLQAGWLHRIDRPEAPRPYRCPNWLLWVGGICGYLNLLIMGWGADFWGERALLASLAITAGIIPIFLFRHYVTDRGKFPEWMQADLMEGDVPMKKRAGNLPYVVLVTGGLTIYIGHLLATYQM</sequence>
<feature type="transmembrane region" description="Helical" evidence="6">
    <location>
        <begin position="409"/>
        <end position="429"/>
    </location>
</feature>
<comment type="caution">
    <text evidence="7">The sequence shown here is derived from an EMBL/GenBank/DDBJ whole genome shotgun (WGS) entry which is preliminary data.</text>
</comment>
<feature type="transmembrane region" description="Helical" evidence="6">
    <location>
        <begin position="528"/>
        <end position="547"/>
    </location>
</feature>
<keyword evidence="3 6" id="KW-0812">Transmembrane</keyword>
<proteinExistence type="predicted"/>
<keyword evidence="4 6" id="KW-1133">Transmembrane helix</keyword>
<dbReference type="Gene3D" id="1.20.1740.10">
    <property type="entry name" value="Amino acid/polyamine transporter I"/>
    <property type="match status" value="1"/>
</dbReference>
<evidence type="ECO:0000256" key="3">
    <source>
        <dbReference type="ARBA" id="ARBA00022692"/>
    </source>
</evidence>
<gene>
    <name evidence="7" type="ORF">HNQ97_006709</name>
</gene>
<keyword evidence="2" id="KW-1003">Cell membrane</keyword>
<dbReference type="Proteomes" id="UP000587524">
    <property type="component" value="Unassembled WGS sequence"/>
</dbReference>
<dbReference type="PANTHER" id="PTHR42770">
    <property type="entry name" value="AMINO ACID TRANSPORTER-RELATED"/>
    <property type="match status" value="1"/>
</dbReference>
<feature type="transmembrane region" description="Helical" evidence="6">
    <location>
        <begin position="450"/>
        <end position="470"/>
    </location>
</feature>
<feature type="transmembrane region" description="Helical" evidence="6">
    <location>
        <begin position="287"/>
        <end position="306"/>
    </location>
</feature>
<accession>A0ABR6CHX4</accession>
<feature type="transmembrane region" description="Helical" evidence="6">
    <location>
        <begin position="164"/>
        <end position="186"/>
    </location>
</feature>
<keyword evidence="5 6" id="KW-0472">Membrane</keyword>
<evidence type="ECO:0000256" key="1">
    <source>
        <dbReference type="ARBA" id="ARBA00004651"/>
    </source>
</evidence>
<dbReference type="EMBL" id="JACJHZ010000079">
    <property type="protein sequence ID" value="MBA9024668.1"/>
    <property type="molecule type" value="Genomic_DNA"/>
</dbReference>
<evidence type="ECO:0000313" key="8">
    <source>
        <dbReference type="Proteomes" id="UP000587524"/>
    </source>
</evidence>
<dbReference type="Pfam" id="PF13520">
    <property type="entry name" value="AA_permease_2"/>
    <property type="match status" value="1"/>
</dbReference>
<protein>
    <submittedName>
        <fullName evidence="7">Amino acid transporter</fullName>
    </submittedName>
</protein>
<evidence type="ECO:0000256" key="4">
    <source>
        <dbReference type="ARBA" id="ARBA00022989"/>
    </source>
</evidence>
<evidence type="ECO:0000256" key="6">
    <source>
        <dbReference type="SAM" id="Phobius"/>
    </source>
</evidence>
<keyword evidence="8" id="KW-1185">Reference proteome</keyword>